<accession>A0A0J9CHD7</accession>
<name>A0A0J9CHD7_9FIRM</name>
<dbReference type="SUPFAM" id="SSF46689">
    <property type="entry name" value="Homeodomain-like"/>
    <property type="match status" value="2"/>
</dbReference>
<dbReference type="Pfam" id="PF12833">
    <property type="entry name" value="HTH_18"/>
    <property type="match status" value="1"/>
</dbReference>
<sequence>MIQDIRLVGYDFLDKPLLPMAMQRQFHLFYVFDGSGVLIVDSSSYTCSRDSLFLFPSLEVAIPTPASRSSLTILHITFTCASPDMDREFTLLPRLLPFSAENRSLLMEILHECILKRPIYEDLCSLYLEQLLIPLAAAAYRECQTDSHFPRISRQPEGPLSEACLYIDRHLSEDLSSDILCEACRINARQLNSLFKKTFHQSTIEYIGNRRLARARELLCFSQLSITQIAEYTGFKSVHYFSRVFKEKEGIPPGEYKKRIARSLTL</sequence>
<evidence type="ECO:0000313" key="6">
    <source>
        <dbReference type="Proteomes" id="UP000037392"/>
    </source>
</evidence>
<dbReference type="InterPro" id="IPR018060">
    <property type="entry name" value="HTH_AraC"/>
</dbReference>
<dbReference type="PANTHER" id="PTHR43280">
    <property type="entry name" value="ARAC-FAMILY TRANSCRIPTIONAL REGULATOR"/>
    <property type="match status" value="1"/>
</dbReference>
<proteinExistence type="predicted"/>
<protein>
    <recommendedName>
        <fullName evidence="4">HTH araC/xylS-type domain-containing protein</fullName>
    </recommendedName>
</protein>
<keyword evidence="2" id="KW-0238">DNA-binding</keyword>
<dbReference type="InterPro" id="IPR020449">
    <property type="entry name" value="Tscrpt_reg_AraC-type_HTH"/>
</dbReference>
<keyword evidence="1" id="KW-0805">Transcription regulation</keyword>
<evidence type="ECO:0000256" key="2">
    <source>
        <dbReference type="ARBA" id="ARBA00023125"/>
    </source>
</evidence>
<organism evidence="5 6">
    <name type="scientific">[Clostridium] citroniae WAL-19142</name>
    <dbReference type="NCBI Taxonomy" id="742734"/>
    <lineage>
        <taxon>Bacteria</taxon>
        <taxon>Bacillati</taxon>
        <taxon>Bacillota</taxon>
        <taxon>Clostridia</taxon>
        <taxon>Lachnospirales</taxon>
        <taxon>Lachnospiraceae</taxon>
        <taxon>Enterocloster</taxon>
    </lineage>
</organism>
<evidence type="ECO:0000256" key="1">
    <source>
        <dbReference type="ARBA" id="ARBA00023015"/>
    </source>
</evidence>
<keyword evidence="3" id="KW-0804">Transcription</keyword>
<dbReference type="GO" id="GO:0003700">
    <property type="term" value="F:DNA-binding transcription factor activity"/>
    <property type="evidence" value="ECO:0007669"/>
    <property type="project" value="InterPro"/>
</dbReference>
<dbReference type="InterPro" id="IPR009057">
    <property type="entry name" value="Homeodomain-like_sf"/>
</dbReference>
<dbReference type="PATRIC" id="fig|742734.4.peg.849"/>
<evidence type="ECO:0000313" key="5">
    <source>
        <dbReference type="EMBL" id="KMW24034.1"/>
    </source>
</evidence>
<dbReference type="PROSITE" id="PS01124">
    <property type="entry name" value="HTH_ARAC_FAMILY_2"/>
    <property type="match status" value="1"/>
</dbReference>
<evidence type="ECO:0000259" key="4">
    <source>
        <dbReference type="PROSITE" id="PS01124"/>
    </source>
</evidence>
<dbReference type="GO" id="GO:0043565">
    <property type="term" value="F:sequence-specific DNA binding"/>
    <property type="evidence" value="ECO:0007669"/>
    <property type="project" value="InterPro"/>
</dbReference>
<dbReference type="GeneID" id="93166524"/>
<reference evidence="5 6" key="1">
    <citation type="submission" date="2011-04" db="EMBL/GenBank/DDBJ databases">
        <title>The Genome Sequence of Clostridium citroniae WAL-19142.</title>
        <authorList>
            <consortium name="The Broad Institute Genome Sequencing Platform"/>
            <person name="Earl A."/>
            <person name="Ward D."/>
            <person name="Feldgarden M."/>
            <person name="Gevers D."/>
            <person name="Warren Y.A."/>
            <person name="Tyrrell K.L."/>
            <person name="Citron D.M."/>
            <person name="Goldstein E.J."/>
            <person name="Daigneault M."/>
            <person name="Allen-Vercoe E."/>
            <person name="Young S.K."/>
            <person name="Zeng Q."/>
            <person name="Gargeya S."/>
            <person name="Fitzgerald M."/>
            <person name="Haas B."/>
            <person name="Abouelleil A."/>
            <person name="Alvarado L."/>
            <person name="Arachchi H.M."/>
            <person name="Berlin A."/>
            <person name="Brown A."/>
            <person name="Chapman S.B."/>
            <person name="Chen Z."/>
            <person name="Dunbar C."/>
            <person name="Freedman E."/>
            <person name="Gearin G."/>
            <person name="Gellesch M."/>
            <person name="Goldberg J."/>
            <person name="Griggs A."/>
            <person name="Gujja S."/>
            <person name="Heilman E.R."/>
            <person name="Heiman D."/>
            <person name="Howarth C."/>
            <person name="Larson L."/>
            <person name="Lui A."/>
            <person name="MacDonald P.J."/>
            <person name="Mehta T."/>
            <person name="Montmayeur A."/>
            <person name="Murphy C."/>
            <person name="Neiman D."/>
            <person name="Pearson M."/>
            <person name="Priest M."/>
            <person name="Roberts A."/>
            <person name="Saif S."/>
            <person name="Shea T."/>
            <person name="Shenoy N."/>
            <person name="Sisk P."/>
            <person name="Stolte C."/>
            <person name="Sykes S."/>
            <person name="White J."/>
            <person name="Yandava C."/>
            <person name="Wortman J."/>
            <person name="Nusbaum C."/>
            <person name="Birren B."/>
        </authorList>
    </citation>
    <scope>NUCLEOTIDE SEQUENCE [LARGE SCALE GENOMIC DNA]</scope>
    <source>
        <strain evidence="5 6">WAL-19142</strain>
    </source>
</reference>
<dbReference type="OrthoDB" id="9813413at2"/>
<dbReference type="Gene3D" id="1.10.10.60">
    <property type="entry name" value="Homeodomain-like"/>
    <property type="match status" value="2"/>
</dbReference>
<dbReference type="EMBL" id="ADLK01000002">
    <property type="protein sequence ID" value="KMW24034.1"/>
    <property type="molecule type" value="Genomic_DNA"/>
</dbReference>
<dbReference type="PROSITE" id="PS00041">
    <property type="entry name" value="HTH_ARAC_FAMILY_1"/>
    <property type="match status" value="1"/>
</dbReference>
<dbReference type="PRINTS" id="PR00032">
    <property type="entry name" value="HTHARAC"/>
</dbReference>
<dbReference type="SMART" id="SM00342">
    <property type="entry name" value="HTH_ARAC"/>
    <property type="match status" value="1"/>
</dbReference>
<dbReference type="SUPFAM" id="SSF51215">
    <property type="entry name" value="Regulatory protein AraC"/>
    <property type="match status" value="1"/>
</dbReference>
<dbReference type="AlphaFoldDB" id="A0A0J9CHD7"/>
<dbReference type="PANTHER" id="PTHR43280:SF28">
    <property type="entry name" value="HTH-TYPE TRANSCRIPTIONAL ACTIVATOR RHAS"/>
    <property type="match status" value="1"/>
</dbReference>
<dbReference type="Proteomes" id="UP000037392">
    <property type="component" value="Unassembled WGS sequence"/>
</dbReference>
<feature type="domain" description="HTH araC/xylS-type" evidence="4">
    <location>
        <begin position="161"/>
        <end position="259"/>
    </location>
</feature>
<dbReference type="InterPro" id="IPR018062">
    <property type="entry name" value="HTH_AraC-typ_CS"/>
</dbReference>
<gene>
    <name evidence="5" type="ORF">HMPREF9470_00799</name>
</gene>
<comment type="caution">
    <text evidence="5">The sequence shown here is derived from an EMBL/GenBank/DDBJ whole genome shotgun (WGS) entry which is preliminary data.</text>
</comment>
<dbReference type="InterPro" id="IPR037923">
    <property type="entry name" value="HTH-like"/>
</dbReference>
<evidence type="ECO:0000256" key="3">
    <source>
        <dbReference type="ARBA" id="ARBA00023163"/>
    </source>
</evidence>
<dbReference type="RefSeq" id="WP_007862564.1">
    <property type="nucleotide sequence ID" value="NZ_KQ235875.1"/>
</dbReference>